<proteinExistence type="predicted"/>
<accession>A0ABX2AKZ5</accession>
<evidence type="ECO:0000313" key="3">
    <source>
        <dbReference type="Proteomes" id="UP000714420"/>
    </source>
</evidence>
<feature type="chain" id="PRO_5045657728" description="DUF3575 domain-containing protein" evidence="1">
    <location>
        <begin position="19"/>
        <end position="229"/>
    </location>
</feature>
<gene>
    <name evidence="2" type="ORF">HPS56_02585</name>
</gene>
<organism evidence="2 3">
    <name type="scientific">Xylanibacter muris</name>
    <dbReference type="NCBI Taxonomy" id="2736290"/>
    <lineage>
        <taxon>Bacteria</taxon>
        <taxon>Pseudomonadati</taxon>
        <taxon>Bacteroidota</taxon>
        <taxon>Bacteroidia</taxon>
        <taxon>Bacteroidales</taxon>
        <taxon>Prevotellaceae</taxon>
        <taxon>Xylanibacter</taxon>
    </lineage>
</organism>
<dbReference type="EMBL" id="JABKKF010000002">
    <property type="protein sequence ID" value="NPD91247.1"/>
    <property type="molecule type" value="Genomic_DNA"/>
</dbReference>
<dbReference type="RefSeq" id="WP_172273416.1">
    <property type="nucleotide sequence ID" value="NZ_CASGMU010000002.1"/>
</dbReference>
<feature type="signal peptide" evidence="1">
    <location>
        <begin position="1"/>
        <end position="18"/>
    </location>
</feature>
<protein>
    <recommendedName>
        <fullName evidence="4">DUF3575 domain-containing protein</fullName>
    </recommendedName>
</protein>
<dbReference type="Proteomes" id="UP000714420">
    <property type="component" value="Unassembled WGS sequence"/>
</dbReference>
<evidence type="ECO:0000313" key="2">
    <source>
        <dbReference type="EMBL" id="NPD91247.1"/>
    </source>
</evidence>
<keyword evidence="1" id="KW-0732">Signal</keyword>
<name>A0ABX2AKZ5_9BACT</name>
<evidence type="ECO:0000256" key="1">
    <source>
        <dbReference type="SAM" id="SignalP"/>
    </source>
</evidence>
<reference evidence="2 3" key="1">
    <citation type="submission" date="2020-05" db="EMBL/GenBank/DDBJ databases">
        <title>Distinct polysaccharide utilization as determinants for interspecies competition between intestinal Prevotella spp.</title>
        <authorList>
            <person name="Galvez E.J.C."/>
            <person name="Iljazovic A."/>
            <person name="Strowig T."/>
        </authorList>
    </citation>
    <scope>NUCLEOTIDE SEQUENCE [LARGE SCALE GENOMIC DNA]</scope>
    <source>
        <strain evidence="2 3">PMUR</strain>
    </source>
</reference>
<evidence type="ECO:0008006" key="4">
    <source>
        <dbReference type="Google" id="ProtNLM"/>
    </source>
</evidence>
<comment type="caution">
    <text evidence="2">The sequence shown here is derived from an EMBL/GenBank/DDBJ whole genome shotgun (WGS) entry which is preliminary data.</text>
</comment>
<keyword evidence="3" id="KW-1185">Reference proteome</keyword>
<sequence length="229" mass="26571">MKSFIFSILMFTVTAPCAASGRPATIHSENDSTYIADTSGQSPYDRRVETYRKLWNFLIPTQLITQYAGNMGQISLGIGWDYGNRRQYETNLLFGYLPKFNSSRAKMTMTLKQNFIPWRFDFDDKFNIEPLSCGIYFNTVFGHEFWGREPKRYPDKYYQFLSTKVRINAFVGQRITAITPKNKRKFVKNITAFYEISTCDIYIRAMFQDSKVSLGDILGLSLGIKVQMM</sequence>